<sequence length="671" mass="73419">MTDFAYLIPLFPLIAFAVNLFFGHRLGSFSGWISVLTSVASSAIALPAAWVVAQGGQYSHEWLWLTLGNYDLNFGYLLDPLSATLLFVVTVIGTLIQVYSIGYMHGEKYYHRFFAYVSLFMAAMLTLVIANNYVQYFMAWEVMGLCSYLLIGFYFHKDSAANASRKAFLTTRVGDVGLFLGIMTLFVTGGTLSFVDLPNAVETGAPLLWLAAPLIFCGTVGKSAQFPLHVWLPDAMEGPTPVSALIHAATMVAAGVYLVARSFVLFTSFPMVMPWVMGIGTLTAFMAAYIALTATDIKKVLAFSTISQLGYMVTAMGLGGMTAGTFHLMTHAFFKALLFLGAGSVIHGAHEQDIRQLGGLFSKMKHTGATFVIASLAIAGVPPLSGFWSKDEILLEAYQEGHFVVYGVLLLTAFMTAFYMFRLVFMTFFGKARNPEIHAHESPALMTVPLWCLAIGAIFVGIPGSPFMDNWFQTFLTGEHHAAAIDWMVMGSSIAAGVLGIGLAAVLYLAKPQWPVAIANTFRPLYLLSVNQFWIDDIYSVLILNPFQAFGEFLFGFDRLVIDGLVNSSATAMQKMSKIQLWIDRNIVDGLVNLTGRGTVIGGDILKLFQTGSTQFYLLITCVSVLAFLSVELTSGFQELPLLREELYGISSFILDNIFPARWGGHNPFAP</sequence>
<dbReference type="GO" id="GO:0012505">
    <property type="term" value="C:endomembrane system"/>
    <property type="evidence" value="ECO:0007669"/>
    <property type="project" value="UniProtKB-SubCell"/>
</dbReference>
<feature type="transmembrane region" description="Helical" evidence="7">
    <location>
        <begin position="487"/>
        <end position="510"/>
    </location>
</feature>
<dbReference type="HOGENOM" id="CLU_007100_6_0_3"/>
<evidence type="ECO:0000256" key="4">
    <source>
        <dbReference type="ARBA" id="ARBA00023136"/>
    </source>
</evidence>
<evidence type="ECO:0000259" key="8">
    <source>
        <dbReference type="Pfam" id="PF00361"/>
    </source>
</evidence>
<accession>B0BZT2</accession>
<feature type="transmembrane region" description="Helical" evidence="7">
    <location>
        <begin position="207"/>
        <end position="232"/>
    </location>
</feature>
<dbReference type="GO" id="GO:0015990">
    <property type="term" value="P:electron transport coupled proton transport"/>
    <property type="evidence" value="ECO:0007669"/>
    <property type="project" value="TreeGrafter"/>
</dbReference>
<dbReference type="GO" id="GO:0003954">
    <property type="term" value="F:NADH dehydrogenase activity"/>
    <property type="evidence" value="ECO:0007669"/>
    <property type="project" value="TreeGrafter"/>
</dbReference>
<dbReference type="GO" id="GO:0016020">
    <property type="term" value="C:membrane"/>
    <property type="evidence" value="ECO:0007669"/>
    <property type="project" value="UniProtKB-SubCell"/>
</dbReference>
<evidence type="ECO:0000256" key="3">
    <source>
        <dbReference type="ARBA" id="ARBA00022989"/>
    </source>
</evidence>
<feature type="transmembrane region" description="Helical" evidence="7">
    <location>
        <begin position="272"/>
        <end position="293"/>
    </location>
</feature>
<dbReference type="Proteomes" id="UP000000268">
    <property type="component" value="Chromosome"/>
</dbReference>
<dbReference type="AlphaFoldDB" id="B0BZT2"/>
<protein>
    <submittedName>
        <fullName evidence="10">Proton-translocating NAD(P)H-quinone oxidoreductase, chain L</fullName>
    </submittedName>
</protein>
<dbReference type="PRINTS" id="PR01435">
    <property type="entry name" value="NPOXDRDTASE5"/>
</dbReference>
<reference evidence="10 11" key="1">
    <citation type="journal article" date="2008" name="Proc. Natl. Acad. Sci. U.S.A.">
        <title>Niche adaptation and genome expansion in the chlorophyll d-producing cyanobacterium Acaryochloris marina.</title>
        <authorList>
            <person name="Swingley W.D."/>
            <person name="Chen M."/>
            <person name="Cheung P.C."/>
            <person name="Conrad A.L."/>
            <person name="Dejesa L.C."/>
            <person name="Hao J."/>
            <person name="Honchak B.M."/>
            <person name="Karbach L.E."/>
            <person name="Kurdoglu A."/>
            <person name="Lahiri S."/>
            <person name="Mastrian S.D."/>
            <person name="Miyashita H."/>
            <person name="Page L."/>
            <person name="Ramakrishna P."/>
            <person name="Satoh S."/>
            <person name="Sattley W.M."/>
            <person name="Shimada Y."/>
            <person name="Taylor H.L."/>
            <person name="Tomo T."/>
            <person name="Tsuchiya T."/>
            <person name="Wang Z.T."/>
            <person name="Raymond J."/>
            <person name="Mimuro M."/>
            <person name="Blankenship R.E."/>
            <person name="Touchman J.W."/>
        </authorList>
    </citation>
    <scope>NUCLEOTIDE SEQUENCE [LARGE SCALE GENOMIC DNA]</scope>
    <source>
        <strain evidence="11">MBIC 11017</strain>
    </source>
</reference>
<feature type="domain" description="NADH:quinone oxidoreductase/Mrp antiporter transmembrane" evidence="8">
    <location>
        <begin position="130"/>
        <end position="416"/>
    </location>
</feature>
<evidence type="ECO:0000256" key="2">
    <source>
        <dbReference type="ARBA" id="ARBA00022692"/>
    </source>
</evidence>
<dbReference type="NCBIfam" id="NF005141">
    <property type="entry name" value="PRK06590.1"/>
    <property type="match status" value="1"/>
</dbReference>
<evidence type="ECO:0000256" key="6">
    <source>
        <dbReference type="RuleBase" id="RU000320"/>
    </source>
</evidence>
<dbReference type="eggNOG" id="COG1009">
    <property type="taxonomic scope" value="Bacteria"/>
</dbReference>
<feature type="transmembrane region" description="Helical" evidence="7">
    <location>
        <begin position="300"/>
        <end position="320"/>
    </location>
</feature>
<feature type="transmembrane region" description="Helical" evidence="7">
    <location>
        <begin position="176"/>
        <end position="195"/>
    </location>
</feature>
<dbReference type="GO" id="GO:0042773">
    <property type="term" value="P:ATP synthesis coupled electron transport"/>
    <property type="evidence" value="ECO:0007669"/>
    <property type="project" value="InterPro"/>
</dbReference>
<feature type="transmembrane region" description="Helical" evidence="7">
    <location>
        <begin position="136"/>
        <end position="155"/>
    </location>
</feature>
<name>B0BZT2_ACAM1</name>
<dbReference type="Gene3D" id="1.20.5.2700">
    <property type="match status" value="2"/>
</dbReference>
<dbReference type="InterPro" id="IPR003945">
    <property type="entry name" value="NU5C-like"/>
</dbReference>
<evidence type="ECO:0000256" key="7">
    <source>
        <dbReference type="SAM" id="Phobius"/>
    </source>
</evidence>
<evidence type="ECO:0000313" key="11">
    <source>
        <dbReference type="Proteomes" id="UP000000268"/>
    </source>
</evidence>
<dbReference type="PRINTS" id="PR01434">
    <property type="entry name" value="NADHDHGNASE5"/>
</dbReference>
<feature type="transmembrane region" description="Helical" evidence="7">
    <location>
        <begin position="81"/>
        <end position="101"/>
    </location>
</feature>
<organism evidence="10 11">
    <name type="scientific">Acaryochloris marina (strain MBIC 11017)</name>
    <dbReference type="NCBI Taxonomy" id="329726"/>
    <lineage>
        <taxon>Bacteria</taxon>
        <taxon>Bacillati</taxon>
        <taxon>Cyanobacteriota</taxon>
        <taxon>Cyanophyceae</taxon>
        <taxon>Acaryochloridales</taxon>
        <taxon>Acaryochloridaceae</taxon>
        <taxon>Acaryochloris</taxon>
    </lineage>
</organism>
<evidence type="ECO:0000256" key="5">
    <source>
        <dbReference type="ARBA" id="ARBA00025624"/>
    </source>
</evidence>
<dbReference type="InterPro" id="IPR018393">
    <property type="entry name" value="NADHpl_OxRdtase_5_subgr"/>
</dbReference>
<evidence type="ECO:0000259" key="9">
    <source>
        <dbReference type="Pfam" id="PF00662"/>
    </source>
</evidence>
<evidence type="ECO:0000313" key="10">
    <source>
        <dbReference type="EMBL" id="ABW27142.1"/>
    </source>
</evidence>
<dbReference type="STRING" id="329726.AM1_2127"/>
<feature type="transmembrane region" description="Helical" evidence="7">
    <location>
        <begin position="616"/>
        <end position="637"/>
    </location>
</feature>
<feature type="transmembrane region" description="Helical" evidence="7">
    <location>
        <begin position="6"/>
        <end position="22"/>
    </location>
</feature>
<dbReference type="KEGG" id="amr:AM1_2127"/>
<dbReference type="InterPro" id="IPR001750">
    <property type="entry name" value="ND/Mrp_TM"/>
</dbReference>
<dbReference type="PANTHER" id="PTHR42829:SF2">
    <property type="entry name" value="NADH-UBIQUINONE OXIDOREDUCTASE CHAIN 5"/>
    <property type="match status" value="1"/>
</dbReference>
<evidence type="ECO:0000256" key="1">
    <source>
        <dbReference type="ARBA" id="ARBA00004127"/>
    </source>
</evidence>
<dbReference type="Pfam" id="PF00361">
    <property type="entry name" value="Proton_antipo_M"/>
    <property type="match status" value="1"/>
</dbReference>
<dbReference type="InterPro" id="IPR001516">
    <property type="entry name" value="Proton_antipo_N"/>
</dbReference>
<dbReference type="NCBIfam" id="TIGR01974">
    <property type="entry name" value="NDH_I_L"/>
    <property type="match status" value="1"/>
</dbReference>
<comment type="function">
    <text evidence="5">NDH-1 shuttles electrons from NAD(P)H, via FMN and iron-sulfur (Fe-S) centers, to quinones in the respiratory chain. The immediate electron acceptor for the enzyme in this species is believed to be plastoquinone. Couples the redox reaction to proton translocation (for every two electrons transferred, four hydrogen ions are translocated across the cytoplasmic membrane), and thus conserves the redox energy in a proton gradient.</text>
</comment>
<comment type="subcellular location">
    <subcellularLocation>
        <location evidence="1">Endomembrane system</location>
        <topology evidence="1">Multi-pass membrane protein</topology>
    </subcellularLocation>
    <subcellularLocation>
        <location evidence="6">Membrane</location>
        <topology evidence="6">Multi-pass membrane protein</topology>
    </subcellularLocation>
</comment>
<feature type="transmembrane region" description="Helical" evidence="7">
    <location>
        <begin position="403"/>
        <end position="425"/>
    </location>
</feature>
<keyword evidence="3 7" id="KW-1133">Transmembrane helix</keyword>
<feature type="transmembrane region" description="Helical" evidence="7">
    <location>
        <begin position="244"/>
        <end position="266"/>
    </location>
</feature>
<feature type="transmembrane region" description="Helical" evidence="7">
    <location>
        <begin position="326"/>
        <end position="346"/>
    </location>
</feature>
<keyword evidence="2 6" id="KW-0812">Transmembrane</keyword>
<feature type="transmembrane region" description="Helical" evidence="7">
    <location>
        <begin position="113"/>
        <end position="130"/>
    </location>
</feature>
<dbReference type="GO" id="GO:0008137">
    <property type="term" value="F:NADH dehydrogenase (ubiquinone) activity"/>
    <property type="evidence" value="ECO:0007669"/>
    <property type="project" value="InterPro"/>
</dbReference>
<feature type="transmembrane region" description="Helical" evidence="7">
    <location>
        <begin position="367"/>
        <end position="388"/>
    </location>
</feature>
<keyword evidence="4 7" id="KW-0472">Membrane</keyword>
<feature type="transmembrane region" description="Helical" evidence="7">
    <location>
        <begin position="29"/>
        <end position="53"/>
    </location>
</feature>
<proteinExistence type="predicted"/>
<feature type="domain" description="NADH-Ubiquinone oxidoreductase (complex I) chain 5 N-terminal" evidence="9">
    <location>
        <begin position="64"/>
        <end position="114"/>
    </location>
</feature>
<dbReference type="OrthoDB" id="9807568at2"/>
<dbReference type="PANTHER" id="PTHR42829">
    <property type="entry name" value="NADH-UBIQUINONE OXIDOREDUCTASE CHAIN 5"/>
    <property type="match status" value="1"/>
</dbReference>
<feature type="transmembrane region" description="Helical" evidence="7">
    <location>
        <begin position="445"/>
        <end position="467"/>
    </location>
</feature>
<keyword evidence="11" id="KW-1185">Reference proteome</keyword>
<gene>
    <name evidence="10" type="primary">nuoL</name>
    <name evidence="10" type="ordered locus">AM1_2127</name>
</gene>
<dbReference type="Pfam" id="PF00662">
    <property type="entry name" value="Proton_antipo_N"/>
    <property type="match status" value="1"/>
</dbReference>
<dbReference type="RefSeq" id="WP_012162624.1">
    <property type="nucleotide sequence ID" value="NC_009925.1"/>
</dbReference>
<dbReference type="EMBL" id="CP000828">
    <property type="protein sequence ID" value="ABW27142.1"/>
    <property type="molecule type" value="Genomic_DNA"/>
</dbReference>